<sequence>MKIATLWHNPAAGDDGQSEKELIALIEQNGFQCRTIDEQDEALKSHLAHSDFLVIAGGDGTVRGAVKKLIMPGFDPVSVPVAVLPAGTANNIGTSLHIRGSQEEIITSWQDASPKPVDVGCGVSAQTSYFFLESLGIGLFPKLMEVMKHKEEEENREDRLDDALETLQQLIPSFPAFHCTIRIHGRTIEGRFLMVAVMNMPMFGPNLYMAPNADPGDGKLNLLLVSESEREHLAGFVAKRLAGIDVPFIGQSYLIDSVYLAWKQADAHVDDEVLPQAQVSQLDISAKPGLLTFLVPE</sequence>
<evidence type="ECO:0000256" key="3">
    <source>
        <dbReference type="ARBA" id="ARBA00022777"/>
    </source>
</evidence>
<keyword evidence="4" id="KW-0067">ATP-binding</keyword>
<dbReference type="OrthoDB" id="142078at2"/>
<keyword evidence="7" id="KW-1185">Reference proteome</keyword>
<dbReference type="PANTHER" id="PTHR12358">
    <property type="entry name" value="SPHINGOSINE KINASE"/>
    <property type="match status" value="1"/>
</dbReference>
<protein>
    <recommendedName>
        <fullName evidence="5">DAGKc domain-containing protein</fullName>
    </recommendedName>
</protein>
<feature type="domain" description="DAGKc" evidence="5">
    <location>
        <begin position="1"/>
        <end position="126"/>
    </location>
</feature>
<dbReference type="Gene3D" id="2.60.200.40">
    <property type="match status" value="1"/>
</dbReference>
<evidence type="ECO:0000313" key="6">
    <source>
        <dbReference type="EMBL" id="OIN55569.1"/>
    </source>
</evidence>
<organism evidence="6 7">
    <name type="scientific">Arsenicibacter rosenii</name>
    <dbReference type="NCBI Taxonomy" id="1750698"/>
    <lineage>
        <taxon>Bacteria</taxon>
        <taxon>Pseudomonadati</taxon>
        <taxon>Bacteroidota</taxon>
        <taxon>Cytophagia</taxon>
        <taxon>Cytophagales</taxon>
        <taxon>Spirosomataceae</taxon>
        <taxon>Arsenicibacter</taxon>
    </lineage>
</organism>
<reference evidence="6 7" key="1">
    <citation type="submission" date="2016-10" db="EMBL/GenBank/DDBJ databases">
        <title>Arsenicibacter rosenii gen. nov., sp. nov., an efficient arsenic-methylating bacterium isolated from an arsenic-contaminated paddy soil.</title>
        <authorList>
            <person name="Huang K."/>
        </authorList>
    </citation>
    <scope>NUCLEOTIDE SEQUENCE [LARGE SCALE GENOMIC DNA]</scope>
    <source>
        <strain evidence="6 7">SM-1</strain>
    </source>
</reference>
<dbReference type="PROSITE" id="PS50146">
    <property type="entry name" value="DAGK"/>
    <property type="match status" value="1"/>
</dbReference>
<dbReference type="EMBL" id="MORL01000064">
    <property type="protein sequence ID" value="OIN55569.1"/>
    <property type="molecule type" value="Genomic_DNA"/>
</dbReference>
<evidence type="ECO:0000313" key="7">
    <source>
        <dbReference type="Proteomes" id="UP000181790"/>
    </source>
</evidence>
<dbReference type="InterPro" id="IPR001206">
    <property type="entry name" value="Diacylglycerol_kinase_cat_dom"/>
</dbReference>
<accession>A0A1S2VA75</accession>
<dbReference type="InterPro" id="IPR050187">
    <property type="entry name" value="Lipid_Phosphate_FormReg"/>
</dbReference>
<dbReference type="InterPro" id="IPR017438">
    <property type="entry name" value="ATP-NAD_kinase_N"/>
</dbReference>
<keyword evidence="1" id="KW-0808">Transferase</keyword>
<dbReference type="AlphaFoldDB" id="A0A1S2VA75"/>
<keyword evidence="3" id="KW-0418">Kinase</keyword>
<dbReference type="Gene3D" id="3.40.50.10330">
    <property type="entry name" value="Probable inorganic polyphosphate/atp-NAD kinase, domain 1"/>
    <property type="match status" value="1"/>
</dbReference>
<proteinExistence type="predicted"/>
<dbReference type="InterPro" id="IPR016064">
    <property type="entry name" value="NAD/diacylglycerol_kinase_sf"/>
</dbReference>
<evidence type="ECO:0000256" key="1">
    <source>
        <dbReference type="ARBA" id="ARBA00022679"/>
    </source>
</evidence>
<gene>
    <name evidence="6" type="ORF">BLX24_29450</name>
</gene>
<dbReference type="InterPro" id="IPR045540">
    <property type="entry name" value="YegS/DAGK_C"/>
</dbReference>
<dbReference type="Pfam" id="PF19279">
    <property type="entry name" value="YegS_C"/>
    <property type="match status" value="1"/>
</dbReference>
<comment type="caution">
    <text evidence="6">The sequence shown here is derived from an EMBL/GenBank/DDBJ whole genome shotgun (WGS) entry which is preliminary data.</text>
</comment>
<keyword evidence="2" id="KW-0547">Nucleotide-binding</keyword>
<evidence type="ECO:0000256" key="4">
    <source>
        <dbReference type="ARBA" id="ARBA00022840"/>
    </source>
</evidence>
<dbReference type="PANTHER" id="PTHR12358:SF54">
    <property type="entry name" value="SPHINGOSINE KINASE RELATED PROTEIN"/>
    <property type="match status" value="1"/>
</dbReference>
<dbReference type="Proteomes" id="UP000181790">
    <property type="component" value="Unassembled WGS sequence"/>
</dbReference>
<dbReference type="RefSeq" id="WP_071506803.1">
    <property type="nucleotide sequence ID" value="NZ_MORL01000064.1"/>
</dbReference>
<dbReference type="GO" id="GO:0005524">
    <property type="term" value="F:ATP binding"/>
    <property type="evidence" value="ECO:0007669"/>
    <property type="project" value="UniProtKB-KW"/>
</dbReference>
<dbReference type="Pfam" id="PF00781">
    <property type="entry name" value="DAGK_cat"/>
    <property type="match status" value="1"/>
</dbReference>
<dbReference type="GO" id="GO:0016301">
    <property type="term" value="F:kinase activity"/>
    <property type="evidence" value="ECO:0007669"/>
    <property type="project" value="UniProtKB-KW"/>
</dbReference>
<name>A0A1S2VA75_9BACT</name>
<evidence type="ECO:0000259" key="5">
    <source>
        <dbReference type="PROSITE" id="PS50146"/>
    </source>
</evidence>
<evidence type="ECO:0000256" key="2">
    <source>
        <dbReference type="ARBA" id="ARBA00022741"/>
    </source>
</evidence>
<dbReference type="SUPFAM" id="SSF111331">
    <property type="entry name" value="NAD kinase/diacylglycerol kinase-like"/>
    <property type="match status" value="1"/>
</dbReference>